<evidence type="ECO:0000313" key="3">
    <source>
        <dbReference type="Proteomes" id="UP001274896"/>
    </source>
</evidence>
<reference evidence="2" key="1">
    <citation type="submission" date="2023-06" db="EMBL/GenBank/DDBJ databases">
        <title>Male Hemibagrus guttatus genome.</title>
        <authorList>
            <person name="Bian C."/>
        </authorList>
    </citation>
    <scope>NUCLEOTIDE SEQUENCE</scope>
    <source>
        <strain evidence="2">Male_cb2023</strain>
        <tissue evidence="2">Muscle</tissue>
    </source>
</reference>
<organism evidence="2 3">
    <name type="scientific">Hemibagrus guttatus</name>
    <dbReference type="NCBI Taxonomy" id="175788"/>
    <lineage>
        <taxon>Eukaryota</taxon>
        <taxon>Metazoa</taxon>
        <taxon>Chordata</taxon>
        <taxon>Craniata</taxon>
        <taxon>Vertebrata</taxon>
        <taxon>Euteleostomi</taxon>
        <taxon>Actinopterygii</taxon>
        <taxon>Neopterygii</taxon>
        <taxon>Teleostei</taxon>
        <taxon>Ostariophysi</taxon>
        <taxon>Siluriformes</taxon>
        <taxon>Bagridae</taxon>
        <taxon>Hemibagrus</taxon>
    </lineage>
</organism>
<name>A0AAE0VE85_9TELE</name>
<dbReference type="EMBL" id="JAUCMX010000001">
    <property type="protein sequence ID" value="KAK3556806.1"/>
    <property type="molecule type" value="Genomic_DNA"/>
</dbReference>
<evidence type="ECO:0008006" key="4">
    <source>
        <dbReference type="Google" id="ProtNLM"/>
    </source>
</evidence>
<comment type="caution">
    <text evidence="2">The sequence shown here is derived from an EMBL/GenBank/DDBJ whole genome shotgun (WGS) entry which is preliminary data.</text>
</comment>
<proteinExistence type="predicted"/>
<accession>A0AAE0VE85</accession>
<feature type="region of interest" description="Disordered" evidence="1">
    <location>
        <begin position="24"/>
        <end position="57"/>
    </location>
</feature>
<protein>
    <recommendedName>
        <fullName evidence="4">Reverse transcriptase domain-containing protein</fullName>
    </recommendedName>
</protein>
<evidence type="ECO:0000256" key="1">
    <source>
        <dbReference type="SAM" id="MobiDB-lite"/>
    </source>
</evidence>
<feature type="non-terminal residue" evidence="2">
    <location>
        <position position="1"/>
    </location>
</feature>
<dbReference type="Proteomes" id="UP001274896">
    <property type="component" value="Unassembled WGS sequence"/>
</dbReference>
<gene>
    <name evidence="2" type="ORF">QTP70_020489</name>
</gene>
<keyword evidence="3" id="KW-1185">Reference proteome</keyword>
<dbReference type="AlphaFoldDB" id="A0AAE0VE85"/>
<evidence type="ECO:0000313" key="2">
    <source>
        <dbReference type="EMBL" id="KAK3556806.1"/>
    </source>
</evidence>
<sequence>CPKNFGNISVCTNAVHRLQFSIQHNHPSAPDGETEPAGPEHLPLQLDPGLPESETSVSLDREQHLQHHHTEHWCPSRLCAQSTAVHSADLRLNHIIKFADDTTVVGLISKNDESAHREEVQQLTAWCEANNLSLNVDKTKEVVVDFSKATLMDSWTSSRAPNSLTEETHLPPPILTTFCRETIESILSSCITAWFGNRIVSDHKTLQ</sequence>